<proteinExistence type="predicted"/>
<dbReference type="InterPro" id="IPR013579">
    <property type="entry name" value="FAST_2"/>
</dbReference>
<dbReference type="InterPro" id="IPR013584">
    <property type="entry name" value="RAP"/>
</dbReference>
<keyword evidence="2" id="KW-0496">Mitochondrion</keyword>
<dbReference type="AlphaFoldDB" id="A0A8T2JJH1"/>
<gene>
    <name evidence="4" type="ORF">GDO86_011427</name>
</gene>
<dbReference type="Pfam" id="PF08373">
    <property type="entry name" value="RAP"/>
    <property type="match status" value="1"/>
</dbReference>
<evidence type="ECO:0000256" key="2">
    <source>
        <dbReference type="ARBA" id="ARBA00023128"/>
    </source>
</evidence>
<dbReference type="Pfam" id="PF06743">
    <property type="entry name" value="FAST_1"/>
    <property type="match status" value="1"/>
</dbReference>
<sequence length="657" mass="75759">MALMSIRGCPSFATFMINACRRSQSISTPLNCVKSDMRYVQYFHYTNLSPYKIQWFGQYFCRKYHILCQPYFVSGCFVRHHADQGNTNNLFKQTNETQFLHELRIAQSCTHIFKLLSSVEVLTDTMAAEALLRVSQIETKNGVLINPSNVFENFVFKAVCVQFEQESKKLSTLGLVKALKAFVQLRIDPWSTLMVRLVSESQERVDKGEMNIQNLCTLGECLLEIEGPDCEMLKSIMDHVQRKKIEEWTPEEMGMVYSLLQAGLGEKGQYQGLLNQMHEATICLTFQLNPLLISSVLDALVALKQTQAIPLVIKLCKISVRYMHLFSNEELVKVLVALTYFGHSDKYFTEALERYVLKMAFVMSPEAVSTVMSYCSRRLILSKTIFDAVAESFVYNSENFTTLQIAQQIVPFGKLNYLPLNASSLFRRLETILYSRFSQFQPRTLLNLLHSCILLEKFPVNFVAKIFSPYFLQQLQDPSGNVDRFVLCQLTQLFLTVSLECPFYEGPKLLPKYRVKSFFTSGQSLESVVDAQLYNRVKSALIDLLGARMYFASRVLSPYCYTLDVEIKLDEEGFVLPASHHEEVHKRIAICIDGQKRFCSNSHNLIGKESIKQRHLRLLGYEVVQIPFYEFDSLKGKEEIVEYLHQKIFPYSYRLKW</sequence>
<evidence type="ECO:0000256" key="1">
    <source>
        <dbReference type="ARBA" id="ARBA00004173"/>
    </source>
</evidence>
<dbReference type="GO" id="GO:0035770">
    <property type="term" value="C:ribonucleoprotein granule"/>
    <property type="evidence" value="ECO:0007669"/>
    <property type="project" value="TreeGrafter"/>
</dbReference>
<dbReference type="OrthoDB" id="9985850at2759"/>
<accession>A0A8T2JJH1</accession>
<dbReference type="EMBL" id="JAACNH010000005">
    <property type="protein sequence ID" value="KAG8442635.1"/>
    <property type="molecule type" value="Genomic_DNA"/>
</dbReference>
<dbReference type="PANTHER" id="PTHR21228:SF9">
    <property type="entry name" value="FAST KINASE DOMAIN-CONTAINING PROTEIN 3, MITOCHONDRIAL"/>
    <property type="match status" value="1"/>
</dbReference>
<dbReference type="SMART" id="SM00952">
    <property type="entry name" value="RAP"/>
    <property type="match status" value="1"/>
</dbReference>
<evidence type="ECO:0000313" key="5">
    <source>
        <dbReference type="Proteomes" id="UP000812440"/>
    </source>
</evidence>
<dbReference type="EMBL" id="JAACNH010000005">
    <property type="protein sequence ID" value="KAG8442636.1"/>
    <property type="molecule type" value="Genomic_DNA"/>
</dbReference>
<dbReference type="PANTHER" id="PTHR21228">
    <property type="entry name" value="FAST LEU-RICH DOMAIN-CONTAINING"/>
    <property type="match status" value="1"/>
</dbReference>
<dbReference type="InterPro" id="IPR010622">
    <property type="entry name" value="FAST_Leu-rich"/>
</dbReference>
<dbReference type="GO" id="GO:0003723">
    <property type="term" value="F:RNA binding"/>
    <property type="evidence" value="ECO:0007669"/>
    <property type="project" value="TreeGrafter"/>
</dbReference>
<dbReference type="InterPro" id="IPR050870">
    <property type="entry name" value="FAST_kinase"/>
</dbReference>
<name>A0A8T2JJH1_9PIPI</name>
<dbReference type="Pfam" id="PF08368">
    <property type="entry name" value="FAST_2"/>
    <property type="match status" value="1"/>
</dbReference>
<organism evidence="4 5">
    <name type="scientific">Hymenochirus boettgeri</name>
    <name type="common">Congo dwarf clawed frog</name>
    <dbReference type="NCBI Taxonomy" id="247094"/>
    <lineage>
        <taxon>Eukaryota</taxon>
        <taxon>Metazoa</taxon>
        <taxon>Chordata</taxon>
        <taxon>Craniata</taxon>
        <taxon>Vertebrata</taxon>
        <taxon>Euteleostomi</taxon>
        <taxon>Amphibia</taxon>
        <taxon>Batrachia</taxon>
        <taxon>Anura</taxon>
        <taxon>Pipoidea</taxon>
        <taxon>Pipidae</taxon>
        <taxon>Pipinae</taxon>
        <taxon>Hymenochirus</taxon>
    </lineage>
</organism>
<dbReference type="Proteomes" id="UP000812440">
    <property type="component" value="Chromosome 6"/>
</dbReference>
<dbReference type="GO" id="GO:0044528">
    <property type="term" value="P:regulation of mitochondrial mRNA stability"/>
    <property type="evidence" value="ECO:0007669"/>
    <property type="project" value="InterPro"/>
</dbReference>
<comment type="subcellular location">
    <subcellularLocation>
        <location evidence="1">Mitochondrion</location>
    </subcellularLocation>
</comment>
<dbReference type="PROSITE" id="PS51286">
    <property type="entry name" value="RAP"/>
    <property type="match status" value="1"/>
</dbReference>
<keyword evidence="5" id="KW-1185">Reference proteome</keyword>
<dbReference type="GO" id="GO:0005759">
    <property type="term" value="C:mitochondrial matrix"/>
    <property type="evidence" value="ECO:0007669"/>
    <property type="project" value="TreeGrafter"/>
</dbReference>
<evidence type="ECO:0000259" key="3">
    <source>
        <dbReference type="PROSITE" id="PS51286"/>
    </source>
</evidence>
<evidence type="ECO:0000313" key="4">
    <source>
        <dbReference type="EMBL" id="KAG8442636.1"/>
    </source>
</evidence>
<feature type="domain" description="RAP" evidence="3">
    <location>
        <begin position="588"/>
        <end position="646"/>
    </location>
</feature>
<dbReference type="GO" id="GO:0000963">
    <property type="term" value="P:mitochondrial RNA processing"/>
    <property type="evidence" value="ECO:0007669"/>
    <property type="project" value="TreeGrafter"/>
</dbReference>
<comment type="caution">
    <text evidence="4">The sequence shown here is derived from an EMBL/GenBank/DDBJ whole genome shotgun (WGS) entry which is preliminary data.</text>
</comment>
<reference evidence="4" key="1">
    <citation type="thesis" date="2020" institute="ProQuest LLC" country="789 East Eisenhower Parkway, Ann Arbor, MI, USA">
        <title>Comparative Genomics and Chromosome Evolution.</title>
        <authorList>
            <person name="Mudd A.B."/>
        </authorList>
    </citation>
    <scope>NUCLEOTIDE SEQUENCE</scope>
    <source>
        <strain evidence="4">Female2</strain>
        <tissue evidence="4">Blood</tissue>
    </source>
</reference>
<protein>
    <recommendedName>
        <fullName evidence="3">RAP domain-containing protein</fullName>
    </recommendedName>
</protein>